<reference evidence="2 3" key="2">
    <citation type="submission" date="2019-01" db="EMBL/GenBank/DDBJ databases">
        <authorList>
            <person name="Li Y."/>
        </authorList>
    </citation>
    <scope>NUCLEOTIDE SEQUENCE [LARGE SCALE GENOMIC DNA]</scope>
    <source>
        <strain evidence="2 3">D19-10-3-21</strain>
    </source>
</reference>
<reference evidence="2 3" key="1">
    <citation type="submission" date="2019-01" db="EMBL/GenBank/DDBJ databases">
        <title>Sinorhodobacter populi sp. nov. isolated from the symptomatic bark tissue of Populus euramericana canker.</title>
        <authorList>
            <person name="Xu G."/>
        </authorList>
    </citation>
    <scope>NUCLEOTIDE SEQUENCE [LARGE SCALE GENOMIC DNA]</scope>
    <source>
        <strain evidence="2 3">D19-10-3-21</strain>
    </source>
</reference>
<evidence type="ECO:0000313" key="3">
    <source>
        <dbReference type="Proteomes" id="UP000285295"/>
    </source>
</evidence>
<feature type="compositionally biased region" description="Polar residues" evidence="1">
    <location>
        <begin position="1"/>
        <end position="13"/>
    </location>
</feature>
<name>A0A443KDF2_9RHOB</name>
<feature type="region of interest" description="Disordered" evidence="1">
    <location>
        <begin position="1"/>
        <end position="23"/>
    </location>
</feature>
<evidence type="ECO:0000313" key="2">
    <source>
        <dbReference type="EMBL" id="RWR30755.1"/>
    </source>
</evidence>
<organism evidence="2 3">
    <name type="scientific">Paenirhodobacter populi</name>
    <dbReference type="NCBI Taxonomy" id="2306993"/>
    <lineage>
        <taxon>Bacteria</taxon>
        <taxon>Pseudomonadati</taxon>
        <taxon>Pseudomonadota</taxon>
        <taxon>Alphaproteobacteria</taxon>
        <taxon>Rhodobacterales</taxon>
        <taxon>Rhodobacter group</taxon>
        <taxon>Paenirhodobacter</taxon>
    </lineage>
</organism>
<sequence length="250" mass="27042">MQKTTRPLVTQEPSIHASRAPAHARKRRGSLLIWLDQDVVWRARESARKGRLPVFSGEEDQKTVRGTVFTTKAIQFGLMVSVLFRLRHREQPPDRRQCAVRRWPWADGFPLPKASTTKAIDSRQSEDAENECRRDPVPSCRFFSRRGAPECGDHRMDRGAAWAGGGAGADDPRPGGGQGECLCQLRPARPGGSDPVGAYGCGAGAGRGVGLGSLRADRTGRQASRAGQLGHAGLSGLRPCHRAGTGAPHR</sequence>
<dbReference type="AlphaFoldDB" id="A0A443KDF2"/>
<feature type="region of interest" description="Disordered" evidence="1">
    <location>
        <begin position="218"/>
        <end position="250"/>
    </location>
</feature>
<dbReference type="PROSITE" id="PS00399">
    <property type="entry name" value="SUCCINYL_COA_LIG_2"/>
    <property type="match status" value="1"/>
</dbReference>
<protein>
    <submittedName>
        <fullName evidence="2">Uncharacterized protein</fullName>
    </submittedName>
</protein>
<comment type="caution">
    <text evidence="2">The sequence shown here is derived from an EMBL/GenBank/DDBJ whole genome shotgun (WGS) entry which is preliminary data.</text>
</comment>
<gene>
    <name evidence="2" type="ORF">D2T31_07220</name>
</gene>
<dbReference type="Proteomes" id="UP000285295">
    <property type="component" value="Unassembled WGS sequence"/>
</dbReference>
<proteinExistence type="predicted"/>
<evidence type="ECO:0000256" key="1">
    <source>
        <dbReference type="SAM" id="MobiDB-lite"/>
    </source>
</evidence>
<accession>A0A443KDF2</accession>
<dbReference type="InterPro" id="IPR017440">
    <property type="entry name" value="Cit_synth/succinyl-CoA_lig_AS"/>
</dbReference>
<dbReference type="EMBL" id="SAUX01000007">
    <property type="protein sequence ID" value="RWR30755.1"/>
    <property type="molecule type" value="Genomic_DNA"/>
</dbReference>